<keyword evidence="6" id="KW-1185">Reference proteome</keyword>
<dbReference type="AlphaFoldDB" id="A0AAW4WZF5"/>
<dbReference type="CDD" id="cd00293">
    <property type="entry name" value="USP-like"/>
    <property type="match status" value="1"/>
</dbReference>
<dbReference type="SUPFAM" id="SSF52402">
    <property type="entry name" value="Adenine nucleotide alpha hydrolases-like"/>
    <property type="match status" value="1"/>
</dbReference>
<dbReference type="InterPro" id="IPR014729">
    <property type="entry name" value="Rossmann-like_a/b/a_fold"/>
</dbReference>
<dbReference type="GO" id="GO:0005737">
    <property type="term" value="C:cytoplasm"/>
    <property type="evidence" value="ECO:0007669"/>
    <property type="project" value="UniProtKB-SubCell"/>
</dbReference>
<evidence type="ECO:0000256" key="2">
    <source>
        <dbReference type="PIRNR" id="PIRNR006276"/>
    </source>
</evidence>
<dbReference type="InterPro" id="IPR006016">
    <property type="entry name" value="UspA"/>
</dbReference>
<dbReference type="EMBL" id="JAJFAT010000005">
    <property type="protein sequence ID" value="MCC3144697.1"/>
    <property type="molecule type" value="Genomic_DNA"/>
</dbReference>
<evidence type="ECO:0000259" key="4">
    <source>
        <dbReference type="Pfam" id="PF00582"/>
    </source>
</evidence>
<dbReference type="PANTHER" id="PTHR46268:SF6">
    <property type="entry name" value="UNIVERSAL STRESS PROTEIN UP12"/>
    <property type="match status" value="1"/>
</dbReference>
<dbReference type="PRINTS" id="PR01438">
    <property type="entry name" value="UNVRSLSTRESS"/>
</dbReference>
<evidence type="ECO:0000256" key="3">
    <source>
        <dbReference type="SAM" id="Coils"/>
    </source>
</evidence>
<dbReference type="PIRSF" id="PIRSF006276">
    <property type="entry name" value="UspA"/>
    <property type="match status" value="1"/>
</dbReference>
<sequence length="153" mass="16804">MDKILVAIDGSESSKKAAEKAAELALSLDSEVTLIHVHTESAKPPTDQFNEVASYLSADTLAEIMDQKEERIKSEKEKIVEEAAVYFDQKGIEVNKEVLYGDPADVVCDYAEENGFDLIVLADKGHGKVKRFLLGSISDKVVRHANISVLIVK</sequence>
<feature type="domain" description="UspA" evidence="4">
    <location>
        <begin position="2"/>
        <end position="153"/>
    </location>
</feature>
<comment type="similarity">
    <text evidence="1 2">Belongs to the universal stress protein A family.</text>
</comment>
<dbReference type="InterPro" id="IPR006015">
    <property type="entry name" value="Universal_stress_UspA"/>
</dbReference>
<proteinExistence type="inferred from homology"/>
<dbReference type="PANTHER" id="PTHR46268">
    <property type="entry name" value="STRESS RESPONSE PROTEIN NHAX"/>
    <property type="match status" value="1"/>
</dbReference>
<evidence type="ECO:0000313" key="6">
    <source>
        <dbReference type="Proteomes" id="UP001199296"/>
    </source>
</evidence>
<evidence type="ECO:0000313" key="5">
    <source>
        <dbReference type="EMBL" id="MCC3144697.1"/>
    </source>
</evidence>
<organism evidence="5 6">
    <name type="scientific">Halanaerobium polyolivorans</name>
    <dbReference type="NCBI Taxonomy" id="2886943"/>
    <lineage>
        <taxon>Bacteria</taxon>
        <taxon>Bacillati</taxon>
        <taxon>Bacillota</taxon>
        <taxon>Clostridia</taxon>
        <taxon>Halanaerobiales</taxon>
        <taxon>Halanaerobiaceae</taxon>
        <taxon>Halanaerobium</taxon>
    </lineage>
</organism>
<feature type="coiled-coil region" evidence="3">
    <location>
        <begin position="58"/>
        <end position="85"/>
    </location>
</feature>
<gene>
    <name evidence="5" type="ORF">LJ207_05070</name>
</gene>
<accession>A0AAW4WZF5</accession>
<dbReference type="Gene3D" id="3.40.50.620">
    <property type="entry name" value="HUPs"/>
    <property type="match status" value="1"/>
</dbReference>
<name>A0AAW4WZF5_9FIRM</name>
<evidence type="ECO:0000256" key="1">
    <source>
        <dbReference type="ARBA" id="ARBA00008791"/>
    </source>
</evidence>
<dbReference type="Pfam" id="PF00582">
    <property type="entry name" value="Usp"/>
    <property type="match status" value="1"/>
</dbReference>
<dbReference type="RefSeq" id="WP_229344689.1">
    <property type="nucleotide sequence ID" value="NZ_JAJFAT010000005.1"/>
</dbReference>
<keyword evidence="2" id="KW-0963">Cytoplasm</keyword>
<comment type="subcellular location">
    <subcellularLocation>
        <location evidence="2">Cytoplasm</location>
    </subcellularLocation>
</comment>
<keyword evidence="3" id="KW-0175">Coiled coil</keyword>
<protein>
    <recommendedName>
        <fullName evidence="2">Universal stress protein</fullName>
    </recommendedName>
</protein>
<reference evidence="5 6" key="1">
    <citation type="submission" date="2021-10" db="EMBL/GenBank/DDBJ databases">
        <authorList>
            <person name="Grouzdev D.S."/>
            <person name="Pantiukh K.S."/>
            <person name="Krutkina M.S."/>
        </authorList>
    </citation>
    <scope>NUCLEOTIDE SEQUENCE [LARGE SCALE GENOMIC DNA]</scope>
    <source>
        <strain evidence="5 6">Z-7514</strain>
    </source>
</reference>
<dbReference type="Proteomes" id="UP001199296">
    <property type="component" value="Unassembled WGS sequence"/>
</dbReference>
<comment type="caution">
    <text evidence="5">The sequence shown here is derived from an EMBL/GenBank/DDBJ whole genome shotgun (WGS) entry which is preliminary data.</text>
</comment>